<evidence type="ECO:0000313" key="2">
    <source>
        <dbReference type="Proteomes" id="UP001058317"/>
    </source>
</evidence>
<dbReference type="EMBL" id="AP026382">
    <property type="protein sequence ID" value="BDN99413.1"/>
    <property type="molecule type" value="Genomic_DNA"/>
</dbReference>
<dbReference type="AlphaFoldDB" id="A0AAD1P2A1"/>
<proteinExistence type="predicted"/>
<evidence type="ECO:0008006" key="3">
    <source>
        <dbReference type="Google" id="ProtNLM"/>
    </source>
</evidence>
<dbReference type="Proteomes" id="UP001058317">
    <property type="component" value="Chromosome"/>
</dbReference>
<dbReference type="Gene3D" id="3.30.70.1210">
    <property type="entry name" value="Crispr-associated protein, domain 2"/>
    <property type="match status" value="1"/>
</dbReference>
<evidence type="ECO:0000313" key="1">
    <source>
        <dbReference type="EMBL" id="BDN99413.1"/>
    </source>
</evidence>
<gene>
    <name evidence="1" type="ORF">KAM621c_45180</name>
</gene>
<dbReference type="SUPFAM" id="SSF117987">
    <property type="entry name" value="CRISPR-associated protein"/>
    <property type="match status" value="1"/>
</dbReference>
<reference evidence="1" key="1">
    <citation type="submission" date="2022-07" db="EMBL/GenBank/DDBJ databases">
        <title>Complete genome sequence of carbapenem-resistant Citrobacter spp. in Japan.</title>
        <authorList>
            <person name="Maehana S."/>
            <person name="Suzuki M."/>
            <person name="Kitasato H."/>
        </authorList>
    </citation>
    <scope>NUCLEOTIDE SEQUENCE</scope>
    <source>
        <strain evidence="1">KAM621</strain>
    </source>
</reference>
<organism evidence="1 2">
    <name type="scientific">Citrobacter braakii</name>
    <dbReference type="NCBI Taxonomy" id="57706"/>
    <lineage>
        <taxon>Bacteria</taxon>
        <taxon>Pseudomonadati</taxon>
        <taxon>Pseudomonadota</taxon>
        <taxon>Gammaproteobacteria</taxon>
        <taxon>Enterobacterales</taxon>
        <taxon>Enterobacteriaceae</taxon>
        <taxon>Citrobacter</taxon>
        <taxon>Citrobacter freundii complex</taxon>
    </lineage>
</organism>
<protein>
    <recommendedName>
        <fullName evidence="3">Type I-E CRISPR-associated protein Cas6/Cse3/CasE</fullName>
    </recommendedName>
</protein>
<accession>A0AAD1P2A1</accession>
<sequence>MFSKECGVKYFECALRFRIAPGDVYGIHQQLDKVVQERSGSRLPYTFYSRKQSASDTQVVLRTAVALGLPGEVMKEIMFVSGQKIRICGSLATIRREEAGGRKREICPPAHELPDYIHYHLERAGVICGRLRIVRSTKFHIIKPGSVGRTSHKIIVPMSQYDAECVIEDVGALEQAYAFGIGRKRIFGFGYMNSIEVLS</sequence>
<name>A0AAD1P2A1_CITBR</name>